<evidence type="ECO:0000313" key="2">
    <source>
        <dbReference type="Proteomes" id="UP001558652"/>
    </source>
</evidence>
<dbReference type="Proteomes" id="UP001558652">
    <property type="component" value="Unassembled WGS sequence"/>
</dbReference>
<evidence type="ECO:0000313" key="1">
    <source>
        <dbReference type="EMBL" id="KAL1129148.1"/>
    </source>
</evidence>
<sequence length="157" mass="17310">MVKGGWLRALMGKGPYQFDHVDEAVWSVRLSCEGLSHKLCVEDLAFKCSLAESFSWLYIVTHTRAGPQWRVTHTGLGVPGGGPTRGVAVLATLGQIPLWRDFDGESGGWTYGSEHSPHPVKFFQSSVRIPSYSFVLIVDMVGRRYMDVVKLIGGDVV</sequence>
<accession>A0ABD0YVE1</accession>
<dbReference type="EMBL" id="JBFDAA010000009">
    <property type="protein sequence ID" value="KAL1129148.1"/>
    <property type="molecule type" value="Genomic_DNA"/>
</dbReference>
<gene>
    <name evidence="1" type="ORF">AAG570_013679</name>
</gene>
<dbReference type="AlphaFoldDB" id="A0ABD0YVE1"/>
<keyword evidence="2" id="KW-1185">Reference proteome</keyword>
<proteinExistence type="predicted"/>
<name>A0ABD0YVE1_9HEMI</name>
<comment type="caution">
    <text evidence="1">The sequence shown here is derived from an EMBL/GenBank/DDBJ whole genome shotgun (WGS) entry which is preliminary data.</text>
</comment>
<reference evidence="1 2" key="1">
    <citation type="submission" date="2024-07" db="EMBL/GenBank/DDBJ databases">
        <title>Chromosome-level genome assembly of the water stick insect Ranatra chinensis (Heteroptera: Nepidae).</title>
        <authorList>
            <person name="Liu X."/>
        </authorList>
    </citation>
    <scope>NUCLEOTIDE SEQUENCE [LARGE SCALE GENOMIC DNA]</scope>
    <source>
        <strain evidence="1">Cailab_2021Rc</strain>
        <tissue evidence="1">Muscle</tissue>
    </source>
</reference>
<protein>
    <submittedName>
        <fullName evidence="1">Uncharacterized protein</fullName>
    </submittedName>
</protein>
<organism evidence="1 2">
    <name type="scientific">Ranatra chinensis</name>
    <dbReference type="NCBI Taxonomy" id="642074"/>
    <lineage>
        <taxon>Eukaryota</taxon>
        <taxon>Metazoa</taxon>
        <taxon>Ecdysozoa</taxon>
        <taxon>Arthropoda</taxon>
        <taxon>Hexapoda</taxon>
        <taxon>Insecta</taxon>
        <taxon>Pterygota</taxon>
        <taxon>Neoptera</taxon>
        <taxon>Paraneoptera</taxon>
        <taxon>Hemiptera</taxon>
        <taxon>Heteroptera</taxon>
        <taxon>Panheteroptera</taxon>
        <taxon>Nepomorpha</taxon>
        <taxon>Nepidae</taxon>
        <taxon>Ranatrinae</taxon>
        <taxon>Ranatra</taxon>
    </lineage>
</organism>